<keyword evidence="1" id="KW-1185">Reference proteome</keyword>
<sequence length="56" mass="7211">MQFLLAQFLRTAFMKFKTHYLHNFLCFMEQLRELFICQISNKWKFIYFQNKYFSYY</sequence>
<proteinExistence type="predicted"/>
<organism evidence="1 2">
    <name type="scientific">Heterorhabditis bacteriophora</name>
    <name type="common">Entomopathogenic nematode worm</name>
    <dbReference type="NCBI Taxonomy" id="37862"/>
    <lineage>
        <taxon>Eukaryota</taxon>
        <taxon>Metazoa</taxon>
        <taxon>Ecdysozoa</taxon>
        <taxon>Nematoda</taxon>
        <taxon>Chromadorea</taxon>
        <taxon>Rhabditida</taxon>
        <taxon>Rhabditina</taxon>
        <taxon>Rhabditomorpha</taxon>
        <taxon>Strongyloidea</taxon>
        <taxon>Heterorhabditidae</taxon>
        <taxon>Heterorhabditis</taxon>
    </lineage>
</organism>
<name>A0A1I7W8R1_HETBA</name>
<evidence type="ECO:0000313" key="2">
    <source>
        <dbReference type="WBParaSite" id="Hba_01037"/>
    </source>
</evidence>
<dbReference type="Proteomes" id="UP000095283">
    <property type="component" value="Unplaced"/>
</dbReference>
<evidence type="ECO:0000313" key="1">
    <source>
        <dbReference type="Proteomes" id="UP000095283"/>
    </source>
</evidence>
<reference evidence="2" key="1">
    <citation type="submission" date="2016-11" db="UniProtKB">
        <authorList>
            <consortium name="WormBaseParasite"/>
        </authorList>
    </citation>
    <scope>IDENTIFICATION</scope>
</reference>
<dbReference type="WBParaSite" id="Hba_01037">
    <property type="protein sequence ID" value="Hba_01037"/>
    <property type="gene ID" value="Hba_01037"/>
</dbReference>
<accession>A0A1I7W8R1</accession>
<protein>
    <submittedName>
        <fullName evidence="2">Uncharacterized protein</fullName>
    </submittedName>
</protein>
<dbReference type="AlphaFoldDB" id="A0A1I7W8R1"/>